<evidence type="ECO:0000313" key="2">
    <source>
        <dbReference type="Proteomes" id="UP000192223"/>
    </source>
</evidence>
<gene>
    <name evidence="3" type="primary">LOC108742095</name>
</gene>
<evidence type="ECO:0000313" key="3">
    <source>
        <dbReference type="RefSeq" id="XP_025832589.1"/>
    </source>
</evidence>
<dbReference type="OrthoDB" id="8191652at2759"/>
<sequence>MSAEEKDALVYRSLSVPNISPSRKFEKLYINCIKINRNTNLRRQISCEVVYDKNSGTKESTIRILDSPLKSQGIKETYSVEFESMPPVLNDNVDKSIRSSQIKKTKTSVNEKCTSNGEVNTEVHPDTLLSKRKELEKFLKEQRDSATKSKSVKNKTNSNLKEVADFQHLRS</sequence>
<name>A0A7F5R9F0_AGRPL</name>
<organism evidence="2 3">
    <name type="scientific">Agrilus planipennis</name>
    <name type="common">Emerald ash borer</name>
    <name type="synonym">Agrilus marcopoli</name>
    <dbReference type="NCBI Taxonomy" id="224129"/>
    <lineage>
        <taxon>Eukaryota</taxon>
        <taxon>Metazoa</taxon>
        <taxon>Ecdysozoa</taxon>
        <taxon>Arthropoda</taxon>
        <taxon>Hexapoda</taxon>
        <taxon>Insecta</taxon>
        <taxon>Pterygota</taxon>
        <taxon>Neoptera</taxon>
        <taxon>Endopterygota</taxon>
        <taxon>Coleoptera</taxon>
        <taxon>Polyphaga</taxon>
        <taxon>Elateriformia</taxon>
        <taxon>Buprestoidea</taxon>
        <taxon>Buprestidae</taxon>
        <taxon>Agrilinae</taxon>
        <taxon>Agrilus</taxon>
    </lineage>
</organism>
<keyword evidence="2" id="KW-1185">Reference proteome</keyword>
<protein>
    <submittedName>
        <fullName evidence="3">Uncharacterized protein LOC108742095 isoform X2</fullName>
    </submittedName>
</protein>
<dbReference type="AlphaFoldDB" id="A0A7F5R9F0"/>
<feature type="compositionally biased region" description="Basic and acidic residues" evidence="1">
    <location>
        <begin position="162"/>
        <end position="171"/>
    </location>
</feature>
<proteinExistence type="predicted"/>
<dbReference type="GeneID" id="108742095"/>
<feature type="region of interest" description="Disordered" evidence="1">
    <location>
        <begin position="141"/>
        <end position="171"/>
    </location>
</feature>
<accession>A0A7F5R9F0</accession>
<evidence type="ECO:0000256" key="1">
    <source>
        <dbReference type="SAM" id="MobiDB-lite"/>
    </source>
</evidence>
<reference evidence="3" key="1">
    <citation type="submission" date="2025-08" db="UniProtKB">
        <authorList>
            <consortium name="RefSeq"/>
        </authorList>
    </citation>
    <scope>IDENTIFICATION</scope>
    <source>
        <tissue evidence="3">Entire body</tissue>
    </source>
</reference>
<dbReference type="Proteomes" id="UP000192223">
    <property type="component" value="Unplaced"/>
</dbReference>
<dbReference type="RefSeq" id="XP_025832589.1">
    <property type="nucleotide sequence ID" value="XM_025976804.1"/>
</dbReference>